<organism evidence="2 3">
    <name type="scientific">Roseburia intestinalis</name>
    <dbReference type="NCBI Taxonomy" id="166486"/>
    <lineage>
        <taxon>Bacteria</taxon>
        <taxon>Bacillati</taxon>
        <taxon>Bacillota</taxon>
        <taxon>Clostridia</taxon>
        <taxon>Lachnospirales</taxon>
        <taxon>Lachnospiraceae</taxon>
        <taxon>Roseburia</taxon>
    </lineage>
</organism>
<dbReference type="RefSeq" id="WP_118488172.1">
    <property type="nucleotide sequence ID" value="NZ_QRQN01000002.1"/>
</dbReference>
<protein>
    <recommendedName>
        <fullName evidence="4">DUF3784 domain-containing protein</fullName>
    </recommendedName>
</protein>
<evidence type="ECO:0000313" key="2">
    <source>
        <dbReference type="EMBL" id="RHN11546.1"/>
    </source>
</evidence>
<feature type="transmembrane region" description="Helical" evidence="1">
    <location>
        <begin position="48"/>
        <end position="73"/>
    </location>
</feature>
<keyword evidence="1" id="KW-0472">Membrane</keyword>
<keyword evidence="1" id="KW-0812">Transmembrane</keyword>
<evidence type="ECO:0000256" key="1">
    <source>
        <dbReference type="SAM" id="Phobius"/>
    </source>
</evidence>
<evidence type="ECO:0008006" key="4">
    <source>
        <dbReference type="Google" id="ProtNLM"/>
    </source>
</evidence>
<reference evidence="2 3" key="1">
    <citation type="submission" date="2018-08" db="EMBL/GenBank/DDBJ databases">
        <title>A genome reference for cultivated species of the human gut microbiota.</title>
        <authorList>
            <person name="Zou Y."/>
            <person name="Xue W."/>
            <person name="Luo G."/>
        </authorList>
    </citation>
    <scope>NUCLEOTIDE SEQUENCE [LARGE SCALE GENOMIC DNA]</scope>
    <source>
        <strain evidence="2 3">AF31-21AC</strain>
    </source>
</reference>
<name>A0A1Q6SCE7_9FIRM</name>
<gene>
    <name evidence="2" type="ORF">DWZ31_02840</name>
</gene>
<comment type="caution">
    <text evidence="2">The sequence shown here is derived from an EMBL/GenBank/DDBJ whole genome shotgun (WGS) entry which is preliminary data.</text>
</comment>
<accession>A0A1Q6SCE7</accession>
<sequence>MIGNIIGFVIWAIGSVIIIGLGISAYFSRKVVGFWANIKPISINDIAGYNRAVGKLFVIYGVILIALGLPLLSGQNSPFILLSVLGVMIETIVIMAVYSLCIERKYKEQ</sequence>
<keyword evidence="1" id="KW-1133">Transmembrane helix</keyword>
<feature type="transmembrane region" description="Helical" evidence="1">
    <location>
        <begin position="79"/>
        <end position="101"/>
    </location>
</feature>
<dbReference type="EMBL" id="QRQN01000002">
    <property type="protein sequence ID" value="RHN11546.1"/>
    <property type="molecule type" value="Genomic_DNA"/>
</dbReference>
<dbReference type="AlphaFoldDB" id="A0A1Q6SCE7"/>
<feature type="transmembrane region" description="Helical" evidence="1">
    <location>
        <begin position="6"/>
        <end position="27"/>
    </location>
</feature>
<evidence type="ECO:0000313" key="3">
    <source>
        <dbReference type="Proteomes" id="UP000283586"/>
    </source>
</evidence>
<dbReference type="Proteomes" id="UP000283586">
    <property type="component" value="Unassembled WGS sequence"/>
</dbReference>
<proteinExistence type="predicted"/>